<evidence type="ECO:0000313" key="1">
    <source>
        <dbReference type="EMBL" id="EOY07670.1"/>
    </source>
</evidence>
<keyword evidence="2" id="KW-1185">Reference proteome</keyword>
<dbReference type="AlphaFoldDB" id="A0A061ERQ4"/>
<dbReference type="Proteomes" id="UP000026915">
    <property type="component" value="Chromosome 5"/>
</dbReference>
<organism evidence="1 2">
    <name type="scientific">Theobroma cacao</name>
    <name type="common">Cacao</name>
    <name type="synonym">Cocoa</name>
    <dbReference type="NCBI Taxonomy" id="3641"/>
    <lineage>
        <taxon>Eukaryota</taxon>
        <taxon>Viridiplantae</taxon>
        <taxon>Streptophyta</taxon>
        <taxon>Embryophyta</taxon>
        <taxon>Tracheophyta</taxon>
        <taxon>Spermatophyta</taxon>
        <taxon>Magnoliopsida</taxon>
        <taxon>eudicotyledons</taxon>
        <taxon>Gunneridae</taxon>
        <taxon>Pentapetalae</taxon>
        <taxon>rosids</taxon>
        <taxon>malvids</taxon>
        <taxon>Malvales</taxon>
        <taxon>Malvaceae</taxon>
        <taxon>Byttnerioideae</taxon>
        <taxon>Theobroma</taxon>
    </lineage>
</organism>
<dbReference type="EMBL" id="CM001883">
    <property type="protein sequence ID" value="EOY07670.1"/>
    <property type="molecule type" value="Genomic_DNA"/>
</dbReference>
<protein>
    <submittedName>
        <fullName evidence="1">Uncharacterized protein</fullName>
    </submittedName>
</protein>
<proteinExistence type="predicted"/>
<dbReference type="HOGENOM" id="CLU_2532016_0_0_1"/>
<name>A0A061ERQ4_THECC</name>
<evidence type="ECO:0000313" key="2">
    <source>
        <dbReference type="Proteomes" id="UP000026915"/>
    </source>
</evidence>
<accession>A0A061ERQ4</accession>
<dbReference type="InParanoid" id="A0A061ERQ4"/>
<sequence>MRKMSSSLTSCLLSCSICLIYWTLGIRKVSVWKIEDCFNCLEVIKPIEFSLKGTMQERNGKWTCKLFKEDIKAKILNCKSLFLQ</sequence>
<gene>
    <name evidence="1" type="ORF">TCM_022049</name>
</gene>
<dbReference type="Gramene" id="EOY07670">
    <property type="protein sequence ID" value="EOY07670"/>
    <property type="gene ID" value="TCM_022049"/>
</dbReference>
<reference evidence="1 2" key="1">
    <citation type="journal article" date="2013" name="Genome Biol.">
        <title>The genome sequence of the most widely cultivated cacao type and its use to identify candidate genes regulating pod color.</title>
        <authorList>
            <person name="Motamayor J.C."/>
            <person name="Mockaitis K."/>
            <person name="Schmutz J."/>
            <person name="Haiminen N."/>
            <person name="Iii D.L."/>
            <person name="Cornejo O."/>
            <person name="Findley S.D."/>
            <person name="Zheng P."/>
            <person name="Utro F."/>
            <person name="Royaert S."/>
            <person name="Saski C."/>
            <person name="Jenkins J."/>
            <person name="Podicheti R."/>
            <person name="Zhao M."/>
            <person name="Scheffler B.E."/>
            <person name="Stack J.C."/>
            <person name="Feltus F.A."/>
            <person name="Mustiga G.M."/>
            <person name="Amores F."/>
            <person name="Phillips W."/>
            <person name="Marelli J.P."/>
            <person name="May G.D."/>
            <person name="Shapiro H."/>
            <person name="Ma J."/>
            <person name="Bustamante C.D."/>
            <person name="Schnell R.J."/>
            <person name="Main D."/>
            <person name="Gilbert D."/>
            <person name="Parida L."/>
            <person name="Kuhn D.N."/>
        </authorList>
    </citation>
    <scope>NUCLEOTIDE SEQUENCE [LARGE SCALE GENOMIC DNA]</scope>
    <source>
        <strain evidence="2">cv. Matina 1-6</strain>
    </source>
</reference>